<dbReference type="CDD" id="cd16574">
    <property type="entry name" value="RING-HC_Topors"/>
    <property type="match status" value="1"/>
</dbReference>
<feature type="domain" description="RING-type" evidence="6">
    <location>
        <begin position="85"/>
        <end position="128"/>
    </location>
</feature>
<evidence type="ECO:0000313" key="7">
    <source>
        <dbReference type="EMBL" id="KAF8398247.1"/>
    </source>
</evidence>
<dbReference type="PANTHER" id="PTHR47361:SF4">
    <property type="entry name" value="RING_U-BOX SUPERFAMILY PROTEIN"/>
    <property type="match status" value="1"/>
</dbReference>
<dbReference type="InterPro" id="IPR001841">
    <property type="entry name" value="Znf_RING"/>
</dbReference>
<dbReference type="PANTHER" id="PTHR47361">
    <property type="entry name" value="RING/U-BOX SUPERFAMILY PROTEIN"/>
    <property type="match status" value="1"/>
</dbReference>
<dbReference type="InterPro" id="IPR058746">
    <property type="entry name" value="Znf_RING-type_Topors"/>
</dbReference>
<dbReference type="GO" id="GO:0008270">
    <property type="term" value="F:zinc ion binding"/>
    <property type="evidence" value="ECO:0007669"/>
    <property type="project" value="UniProtKB-KW"/>
</dbReference>
<dbReference type="Pfam" id="PF13639">
    <property type="entry name" value="zf-RING_2"/>
    <property type="match status" value="1"/>
</dbReference>
<keyword evidence="1" id="KW-0479">Metal-binding</keyword>
<evidence type="ECO:0000313" key="8">
    <source>
        <dbReference type="Proteomes" id="UP000655225"/>
    </source>
</evidence>
<evidence type="ECO:0000256" key="5">
    <source>
        <dbReference type="SAM" id="MobiDB-lite"/>
    </source>
</evidence>
<dbReference type="InterPro" id="IPR013083">
    <property type="entry name" value="Znf_RING/FYVE/PHD"/>
</dbReference>
<name>A0A834Z200_TETSI</name>
<accession>A0A834Z200</accession>
<sequence length="367" mass="41179">MFGAKDSVVAIHLSTVLWSIWLHRNAVVFQGVSPDPRAVLHRAKVCVNGSLGFCFSIDFLCDFGDQKEILCTPSSEMLPNNNGLCAICLDTIALQEIALVKGCEHAYCVTCILRWATYNQKPSCPQCKHPFESLNVHRSLDGSINDYMFEESVCLLLRATWFKPLTVEAHEEVYDELENSYLEDVYQYEDDEDDLDEVYFRSSSGIRIGNRRWGDNGYVRAGRREARPVNRENSQDPSAGPSRDPKKKEVKDATGRRAKRALKREAADKAAAEKHQQHLAAVCELLWVVSCPQQPTGISVLIAVSVPVLLHSHNSSVPILNEMNFSDWKIQVQFYLGVLDLDIALETEKPAAITDESSAEEKSIFKA</sequence>
<evidence type="ECO:0000256" key="1">
    <source>
        <dbReference type="ARBA" id="ARBA00022723"/>
    </source>
</evidence>
<protein>
    <recommendedName>
        <fullName evidence="6">RING-type domain-containing protein</fullName>
    </recommendedName>
</protein>
<comment type="caution">
    <text evidence="7">The sequence shown here is derived from an EMBL/GenBank/DDBJ whole genome shotgun (WGS) entry which is preliminary data.</text>
</comment>
<dbReference type="PROSITE" id="PS00518">
    <property type="entry name" value="ZF_RING_1"/>
    <property type="match status" value="1"/>
</dbReference>
<evidence type="ECO:0000256" key="2">
    <source>
        <dbReference type="ARBA" id="ARBA00022771"/>
    </source>
</evidence>
<dbReference type="SMART" id="SM00184">
    <property type="entry name" value="RING"/>
    <property type="match status" value="1"/>
</dbReference>
<organism evidence="7 8">
    <name type="scientific">Tetracentron sinense</name>
    <name type="common">Spur-leaf</name>
    <dbReference type="NCBI Taxonomy" id="13715"/>
    <lineage>
        <taxon>Eukaryota</taxon>
        <taxon>Viridiplantae</taxon>
        <taxon>Streptophyta</taxon>
        <taxon>Embryophyta</taxon>
        <taxon>Tracheophyta</taxon>
        <taxon>Spermatophyta</taxon>
        <taxon>Magnoliopsida</taxon>
        <taxon>Trochodendrales</taxon>
        <taxon>Trochodendraceae</taxon>
        <taxon>Tetracentron</taxon>
    </lineage>
</organism>
<gene>
    <name evidence="7" type="ORF">HHK36_017174</name>
</gene>
<keyword evidence="2 4" id="KW-0863">Zinc-finger</keyword>
<dbReference type="PROSITE" id="PS50089">
    <property type="entry name" value="ZF_RING_2"/>
    <property type="match status" value="1"/>
</dbReference>
<keyword evidence="8" id="KW-1185">Reference proteome</keyword>
<evidence type="ECO:0000259" key="6">
    <source>
        <dbReference type="PROSITE" id="PS50089"/>
    </source>
</evidence>
<feature type="compositionally biased region" description="Basic and acidic residues" evidence="5">
    <location>
        <begin position="243"/>
        <end position="255"/>
    </location>
</feature>
<dbReference type="EMBL" id="JABCRI010000011">
    <property type="protein sequence ID" value="KAF8398247.1"/>
    <property type="molecule type" value="Genomic_DNA"/>
</dbReference>
<dbReference type="OrthoDB" id="1935339at2759"/>
<dbReference type="InterPro" id="IPR017907">
    <property type="entry name" value="Znf_RING_CS"/>
</dbReference>
<proteinExistence type="predicted"/>
<dbReference type="SUPFAM" id="SSF57850">
    <property type="entry name" value="RING/U-box"/>
    <property type="match status" value="1"/>
</dbReference>
<reference evidence="7 8" key="1">
    <citation type="submission" date="2020-04" db="EMBL/GenBank/DDBJ databases">
        <title>Plant Genome Project.</title>
        <authorList>
            <person name="Zhang R.-G."/>
        </authorList>
    </citation>
    <scope>NUCLEOTIDE SEQUENCE [LARGE SCALE GENOMIC DNA]</scope>
    <source>
        <strain evidence="7">YNK0</strain>
        <tissue evidence="7">Leaf</tissue>
    </source>
</reference>
<dbReference type="Proteomes" id="UP000655225">
    <property type="component" value="Unassembled WGS sequence"/>
</dbReference>
<keyword evidence="3" id="KW-0862">Zinc</keyword>
<dbReference type="AlphaFoldDB" id="A0A834Z200"/>
<evidence type="ECO:0000256" key="3">
    <source>
        <dbReference type="ARBA" id="ARBA00022833"/>
    </source>
</evidence>
<feature type="region of interest" description="Disordered" evidence="5">
    <location>
        <begin position="223"/>
        <end position="269"/>
    </location>
</feature>
<dbReference type="Gene3D" id="3.30.40.10">
    <property type="entry name" value="Zinc/RING finger domain, C3HC4 (zinc finger)"/>
    <property type="match status" value="1"/>
</dbReference>
<evidence type="ECO:0000256" key="4">
    <source>
        <dbReference type="PROSITE-ProRule" id="PRU00175"/>
    </source>
</evidence>
<feature type="compositionally biased region" description="Basic and acidic residues" evidence="5">
    <location>
        <begin position="223"/>
        <end position="234"/>
    </location>
</feature>